<reference evidence="2" key="1">
    <citation type="submission" date="2022-03" db="EMBL/GenBank/DDBJ databases">
        <authorList>
            <person name="Lindestad O."/>
        </authorList>
    </citation>
    <scope>NUCLEOTIDE SEQUENCE</scope>
</reference>
<keyword evidence="3" id="KW-1185">Reference proteome</keyword>
<dbReference type="AlphaFoldDB" id="A0A8S4QP90"/>
<dbReference type="Proteomes" id="UP000838756">
    <property type="component" value="Unassembled WGS sequence"/>
</dbReference>
<comment type="caution">
    <text evidence="2">The sequence shown here is derived from an EMBL/GenBank/DDBJ whole genome shotgun (WGS) entry which is preliminary data.</text>
</comment>
<sequence length="76" mass="8448">MMVMVDKDDDDDDELMDQADDQPGGFRPATERGLDSCGTVRSLEAMQSHWRDKVTPYCVATMLSVRLSVVRGGPKD</sequence>
<name>A0A8S4QP90_9NEOP</name>
<proteinExistence type="predicted"/>
<gene>
    <name evidence="2" type="primary">jg10323</name>
    <name evidence="2" type="ORF">PAEG_LOCUS5077</name>
</gene>
<feature type="region of interest" description="Disordered" evidence="1">
    <location>
        <begin position="1"/>
        <end position="33"/>
    </location>
</feature>
<evidence type="ECO:0000313" key="2">
    <source>
        <dbReference type="EMBL" id="CAH2217159.1"/>
    </source>
</evidence>
<protein>
    <submittedName>
        <fullName evidence="2">Jg10323 protein</fullName>
    </submittedName>
</protein>
<accession>A0A8S4QP90</accession>
<evidence type="ECO:0000313" key="3">
    <source>
        <dbReference type="Proteomes" id="UP000838756"/>
    </source>
</evidence>
<evidence type="ECO:0000256" key="1">
    <source>
        <dbReference type="SAM" id="MobiDB-lite"/>
    </source>
</evidence>
<dbReference type="EMBL" id="CAKXAJ010017785">
    <property type="protein sequence ID" value="CAH2217159.1"/>
    <property type="molecule type" value="Genomic_DNA"/>
</dbReference>
<feature type="compositionally biased region" description="Acidic residues" evidence="1">
    <location>
        <begin position="7"/>
        <end position="20"/>
    </location>
</feature>
<organism evidence="2 3">
    <name type="scientific">Pararge aegeria aegeria</name>
    <dbReference type="NCBI Taxonomy" id="348720"/>
    <lineage>
        <taxon>Eukaryota</taxon>
        <taxon>Metazoa</taxon>
        <taxon>Ecdysozoa</taxon>
        <taxon>Arthropoda</taxon>
        <taxon>Hexapoda</taxon>
        <taxon>Insecta</taxon>
        <taxon>Pterygota</taxon>
        <taxon>Neoptera</taxon>
        <taxon>Endopterygota</taxon>
        <taxon>Lepidoptera</taxon>
        <taxon>Glossata</taxon>
        <taxon>Ditrysia</taxon>
        <taxon>Papilionoidea</taxon>
        <taxon>Nymphalidae</taxon>
        <taxon>Satyrinae</taxon>
        <taxon>Satyrini</taxon>
        <taxon>Parargina</taxon>
        <taxon>Pararge</taxon>
    </lineage>
</organism>